<feature type="domain" description="CBS" evidence="10">
    <location>
        <begin position="276"/>
        <end position="333"/>
    </location>
</feature>
<comment type="subcellular location">
    <subcellularLocation>
        <location evidence="1">Membrane</location>
        <topology evidence="1">Multi-pass membrane protein</topology>
    </subcellularLocation>
</comment>
<organism evidence="12 13">
    <name type="scientific">Treponema peruense</name>
    <dbReference type="NCBI Taxonomy" id="2787628"/>
    <lineage>
        <taxon>Bacteria</taxon>
        <taxon>Pseudomonadati</taxon>
        <taxon>Spirochaetota</taxon>
        <taxon>Spirochaetia</taxon>
        <taxon>Spirochaetales</taxon>
        <taxon>Treponemataceae</taxon>
        <taxon>Treponema</taxon>
    </lineage>
</organism>
<feature type="transmembrane region" description="Helical" evidence="9">
    <location>
        <begin position="135"/>
        <end position="154"/>
    </location>
</feature>
<evidence type="ECO:0000313" key="13">
    <source>
        <dbReference type="Proteomes" id="UP000595224"/>
    </source>
</evidence>
<dbReference type="SMART" id="SM01091">
    <property type="entry name" value="CorC_HlyC"/>
    <property type="match status" value="1"/>
</dbReference>
<dbReference type="CDD" id="cd04590">
    <property type="entry name" value="CBS_pair_CorC_HlyC_assoc"/>
    <property type="match status" value="1"/>
</dbReference>
<dbReference type="Proteomes" id="UP000595224">
    <property type="component" value="Chromosome"/>
</dbReference>
<reference evidence="12 13" key="1">
    <citation type="submission" date="2020-11" db="EMBL/GenBank/DDBJ databases">
        <title>Treponema Peruensis nv. sp., first commensal Treponema isolated from human feces.</title>
        <authorList>
            <person name="Belkhou C."/>
            <person name="Raes J."/>
        </authorList>
    </citation>
    <scope>NUCLEOTIDE SEQUENCE [LARGE SCALE GENOMIC DNA]</scope>
    <source>
        <strain evidence="12 13">RCC2812</strain>
    </source>
</reference>
<dbReference type="PROSITE" id="PS51371">
    <property type="entry name" value="CBS"/>
    <property type="match status" value="2"/>
</dbReference>
<dbReference type="RefSeq" id="WP_198442902.1">
    <property type="nucleotide sequence ID" value="NZ_CBCSHE010000021.1"/>
</dbReference>
<accession>A0A7T3V5E8</accession>
<evidence type="ECO:0000256" key="3">
    <source>
        <dbReference type="ARBA" id="ARBA00022737"/>
    </source>
</evidence>
<keyword evidence="6 8" id="KW-0472">Membrane</keyword>
<evidence type="ECO:0000313" key="12">
    <source>
        <dbReference type="EMBL" id="QQA01361.1"/>
    </source>
</evidence>
<evidence type="ECO:0000256" key="1">
    <source>
        <dbReference type="ARBA" id="ARBA00004141"/>
    </source>
</evidence>
<evidence type="ECO:0000256" key="8">
    <source>
        <dbReference type="PROSITE-ProRule" id="PRU01193"/>
    </source>
</evidence>
<proteinExistence type="predicted"/>
<dbReference type="InterPro" id="IPR000644">
    <property type="entry name" value="CBS_dom"/>
</dbReference>
<sequence>MNSNLKILLTLILIIVLLCMGAFFSATETAYTSLSRITIRQMLKSNARNSKKIAFLKSKLDKLITTVLIGNNFVNTLNSSVATAFALEVFGPEYLSAATAVITVLVIVFSEIIPKTYAGIKSQSMAQFAATPVIWIQRIFFPVIWIFSVFTNFIDFLEHKIIKTKRPLITEDELKTLIDVGEHEGTLEQDERKMLDRIFEFSDLNLHDIMRHRSLVRYVNVNETLDNVIKLFVESGYSRLPVYEDNPENIIGVLHYKGVLFASKPITSSRDFIRICMRPVMFVPETMSAIDLLHGFKKEKNNFAVVVNEYGSMAGIVTMDDILHEVFGRMTDEYGYAEVAPEKRVTVLGTNEFLVPGDMKLDDLNDVLNLNLSSENFDTLGGWLLERFDELPPIGAVYKCDGNIYIVEDQSSRRIQTVRIKL</sequence>
<dbReference type="PROSITE" id="PS51846">
    <property type="entry name" value="CNNM"/>
    <property type="match status" value="1"/>
</dbReference>
<dbReference type="PANTHER" id="PTHR22777:SF17">
    <property type="entry name" value="UPF0053 PROTEIN SLL0260"/>
    <property type="match status" value="1"/>
</dbReference>
<dbReference type="InterPro" id="IPR016169">
    <property type="entry name" value="FAD-bd_PCMH_sub2"/>
</dbReference>
<evidence type="ECO:0000256" key="7">
    <source>
        <dbReference type="PROSITE-ProRule" id="PRU00703"/>
    </source>
</evidence>
<evidence type="ECO:0000256" key="4">
    <source>
        <dbReference type="ARBA" id="ARBA00022989"/>
    </source>
</evidence>
<keyword evidence="2 8" id="KW-0812">Transmembrane</keyword>
<evidence type="ECO:0000256" key="2">
    <source>
        <dbReference type="ARBA" id="ARBA00022692"/>
    </source>
</evidence>
<feature type="transmembrane region" description="Helical" evidence="9">
    <location>
        <begin position="94"/>
        <end position="114"/>
    </location>
</feature>
<dbReference type="SUPFAM" id="SSF56176">
    <property type="entry name" value="FAD-binding/transporter-associated domain-like"/>
    <property type="match status" value="1"/>
</dbReference>
<dbReference type="Pfam" id="PF01595">
    <property type="entry name" value="CNNM"/>
    <property type="match status" value="1"/>
</dbReference>
<dbReference type="InterPro" id="IPR005170">
    <property type="entry name" value="Transptr-assoc_dom"/>
</dbReference>
<dbReference type="AlphaFoldDB" id="A0A7T3V5E8"/>
<dbReference type="InterPro" id="IPR044751">
    <property type="entry name" value="Ion_transp-like_CBS"/>
</dbReference>
<dbReference type="KEGG" id="tper:IWA51_01710"/>
<dbReference type="EMBL" id="CP064936">
    <property type="protein sequence ID" value="QQA01361.1"/>
    <property type="molecule type" value="Genomic_DNA"/>
</dbReference>
<evidence type="ECO:0000256" key="5">
    <source>
        <dbReference type="ARBA" id="ARBA00023122"/>
    </source>
</evidence>
<evidence type="ECO:0000259" key="10">
    <source>
        <dbReference type="PROSITE" id="PS51371"/>
    </source>
</evidence>
<dbReference type="InterPro" id="IPR036318">
    <property type="entry name" value="FAD-bd_PCMH-like_sf"/>
</dbReference>
<dbReference type="GO" id="GO:0005886">
    <property type="term" value="C:plasma membrane"/>
    <property type="evidence" value="ECO:0007669"/>
    <property type="project" value="TreeGrafter"/>
</dbReference>
<evidence type="ECO:0000256" key="6">
    <source>
        <dbReference type="ARBA" id="ARBA00023136"/>
    </source>
</evidence>
<dbReference type="Gene3D" id="3.30.465.10">
    <property type="match status" value="1"/>
</dbReference>
<protein>
    <submittedName>
        <fullName evidence="12">HlyC/CorC family transporter</fullName>
    </submittedName>
</protein>
<evidence type="ECO:0000256" key="9">
    <source>
        <dbReference type="SAM" id="Phobius"/>
    </source>
</evidence>
<gene>
    <name evidence="12" type="ORF">IWA51_01710</name>
</gene>
<keyword evidence="13" id="KW-1185">Reference proteome</keyword>
<name>A0A7T3V5E8_9SPIR</name>
<keyword evidence="3" id="KW-0677">Repeat</keyword>
<dbReference type="PANTHER" id="PTHR22777">
    <property type="entry name" value="HEMOLYSIN-RELATED"/>
    <property type="match status" value="1"/>
</dbReference>
<dbReference type="InterPro" id="IPR046342">
    <property type="entry name" value="CBS_dom_sf"/>
</dbReference>
<dbReference type="Pfam" id="PF03471">
    <property type="entry name" value="CorC_HlyC"/>
    <property type="match status" value="1"/>
</dbReference>
<evidence type="ECO:0000259" key="11">
    <source>
        <dbReference type="PROSITE" id="PS51846"/>
    </source>
</evidence>
<feature type="domain" description="CBS" evidence="10">
    <location>
        <begin position="210"/>
        <end position="272"/>
    </location>
</feature>
<dbReference type="FunFam" id="3.10.580.10:FF:000002">
    <property type="entry name" value="Magnesium/cobalt efflux protein CorC"/>
    <property type="match status" value="1"/>
</dbReference>
<dbReference type="SUPFAM" id="SSF54631">
    <property type="entry name" value="CBS-domain pair"/>
    <property type="match status" value="1"/>
</dbReference>
<dbReference type="Pfam" id="PF00571">
    <property type="entry name" value="CBS"/>
    <property type="match status" value="2"/>
</dbReference>
<feature type="domain" description="CNNM transmembrane" evidence="11">
    <location>
        <begin position="3"/>
        <end position="191"/>
    </location>
</feature>
<keyword evidence="4 8" id="KW-1133">Transmembrane helix</keyword>
<dbReference type="GO" id="GO:0050660">
    <property type="term" value="F:flavin adenine dinucleotide binding"/>
    <property type="evidence" value="ECO:0007669"/>
    <property type="project" value="InterPro"/>
</dbReference>
<keyword evidence="5 7" id="KW-0129">CBS domain</keyword>
<dbReference type="Gene3D" id="3.10.580.10">
    <property type="entry name" value="CBS-domain"/>
    <property type="match status" value="1"/>
</dbReference>
<dbReference type="InterPro" id="IPR002550">
    <property type="entry name" value="CNNM"/>
</dbReference>